<accession>A0A7J6V4W8</accession>
<gene>
    <name evidence="1" type="ORF">FRX31_030460</name>
</gene>
<evidence type="ECO:0000313" key="1">
    <source>
        <dbReference type="EMBL" id="KAF5179953.1"/>
    </source>
</evidence>
<name>A0A7J6V4W8_THATH</name>
<reference evidence="1 2" key="1">
    <citation type="submission" date="2020-06" db="EMBL/GenBank/DDBJ databases">
        <title>Transcriptomic and genomic resources for Thalictrum thalictroides and T. hernandezii: Facilitating candidate gene discovery in an emerging model plant lineage.</title>
        <authorList>
            <person name="Arias T."/>
            <person name="Riano-Pachon D.M."/>
            <person name="Di Stilio V.S."/>
        </authorList>
    </citation>
    <scope>NUCLEOTIDE SEQUENCE [LARGE SCALE GENOMIC DNA]</scope>
    <source>
        <strain evidence="2">cv. WT478/WT964</strain>
        <tissue evidence="1">Leaves</tissue>
    </source>
</reference>
<evidence type="ECO:0000313" key="2">
    <source>
        <dbReference type="Proteomes" id="UP000554482"/>
    </source>
</evidence>
<dbReference type="EMBL" id="JABWDY010038079">
    <property type="protein sequence ID" value="KAF5179953.1"/>
    <property type="molecule type" value="Genomic_DNA"/>
</dbReference>
<organism evidence="1 2">
    <name type="scientific">Thalictrum thalictroides</name>
    <name type="common">Rue-anemone</name>
    <name type="synonym">Anemone thalictroides</name>
    <dbReference type="NCBI Taxonomy" id="46969"/>
    <lineage>
        <taxon>Eukaryota</taxon>
        <taxon>Viridiplantae</taxon>
        <taxon>Streptophyta</taxon>
        <taxon>Embryophyta</taxon>
        <taxon>Tracheophyta</taxon>
        <taxon>Spermatophyta</taxon>
        <taxon>Magnoliopsida</taxon>
        <taxon>Ranunculales</taxon>
        <taxon>Ranunculaceae</taxon>
        <taxon>Thalictroideae</taxon>
        <taxon>Thalictrum</taxon>
    </lineage>
</organism>
<dbReference type="Proteomes" id="UP000554482">
    <property type="component" value="Unassembled WGS sequence"/>
</dbReference>
<sequence>MEKWVVSINNFEIQYEPRKAQKSKVLEGFLADFPIKDNTWETDLDINAQLEVTYAKGGQHWQEVSGWKVFTDGLVSKKSAAIGIVLI</sequence>
<protein>
    <submittedName>
        <fullName evidence="1">Uncharacterized protein</fullName>
    </submittedName>
</protein>
<keyword evidence="2" id="KW-1185">Reference proteome</keyword>
<dbReference type="AlphaFoldDB" id="A0A7J6V4W8"/>
<comment type="caution">
    <text evidence="1">The sequence shown here is derived from an EMBL/GenBank/DDBJ whole genome shotgun (WGS) entry which is preliminary data.</text>
</comment>
<proteinExistence type="predicted"/>